<sequence length="344" mass="39797">MHWARSLLGQAKQPMLRFHQTEGMLLSTAGKEAVCRYVELARRLRAFEVSLFERWLKETEHLLPTYIHRPLLCPANAVIMNQGYVITEGSEKIQWLLQWEENGWPEGLALNFAAQLQEVITEVKQLEQLGFDFPELARNVALQEDEYHRTIQELQQIVKRYNQVFNRLSDPENKLLHHHVSELRRKLRPGLFRLNWSSLAIPDYLTCCHNALSNFELLLNQVQRSAENILSNLHLIESANLFKFQTSSGKNDLPDVNEFFKMTAQQREADVEQLVCAWWEVSPLLMKIESLVVGSSTGCSPALADYYSHWEKQAYKSLVTMVFREVSMENRAAVSPSKLVEIKA</sequence>
<keyword evidence="3" id="KW-1185">Reference proteome</keyword>
<dbReference type="Proteomes" id="UP000694388">
    <property type="component" value="Unplaced"/>
</dbReference>
<name>A0A8C4QEU2_EPTBU</name>
<reference evidence="2" key="2">
    <citation type="submission" date="2025-09" db="UniProtKB">
        <authorList>
            <consortium name="Ensembl"/>
        </authorList>
    </citation>
    <scope>IDENTIFICATION</scope>
</reference>
<dbReference type="GO" id="GO:0030286">
    <property type="term" value="C:dynein complex"/>
    <property type="evidence" value="ECO:0007669"/>
    <property type="project" value="InterPro"/>
</dbReference>
<dbReference type="InterPro" id="IPR026983">
    <property type="entry name" value="DHC"/>
</dbReference>
<feature type="domain" description="Dynein heavy chain tail" evidence="1">
    <location>
        <begin position="2"/>
        <end position="204"/>
    </location>
</feature>
<evidence type="ECO:0000313" key="3">
    <source>
        <dbReference type="Proteomes" id="UP000694388"/>
    </source>
</evidence>
<evidence type="ECO:0000259" key="1">
    <source>
        <dbReference type="Pfam" id="PF08385"/>
    </source>
</evidence>
<dbReference type="Pfam" id="PF08385">
    <property type="entry name" value="DHC_N1"/>
    <property type="match status" value="1"/>
</dbReference>
<dbReference type="GO" id="GO:0051959">
    <property type="term" value="F:dynein light intermediate chain binding"/>
    <property type="evidence" value="ECO:0007669"/>
    <property type="project" value="InterPro"/>
</dbReference>
<dbReference type="PANTHER" id="PTHR22878:SF63">
    <property type="entry name" value="DYNEIN AXONEMAL HEAVY CHAIN 10"/>
    <property type="match status" value="1"/>
</dbReference>
<dbReference type="GO" id="GO:0045505">
    <property type="term" value="F:dynein intermediate chain binding"/>
    <property type="evidence" value="ECO:0007669"/>
    <property type="project" value="InterPro"/>
</dbReference>
<dbReference type="GeneTree" id="ENSGT00940000154642"/>
<dbReference type="OMA" id="INICWES"/>
<dbReference type="PANTHER" id="PTHR22878">
    <property type="entry name" value="DYNEIN HEAVY CHAIN 6, AXONEMAL-LIKE-RELATED"/>
    <property type="match status" value="1"/>
</dbReference>
<dbReference type="GO" id="GO:0007018">
    <property type="term" value="P:microtubule-based movement"/>
    <property type="evidence" value="ECO:0007669"/>
    <property type="project" value="InterPro"/>
</dbReference>
<accession>A0A8C4QEU2</accession>
<reference evidence="2" key="1">
    <citation type="submission" date="2025-08" db="UniProtKB">
        <authorList>
            <consortium name="Ensembl"/>
        </authorList>
    </citation>
    <scope>IDENTIFICATION</scope>
</reference>
<organism evidence="2 3">
    <name type="scientific">Eptatretus burgeri</name>
    <name type="common">Inshore hagfish</name>
    <dbReference type="NCBI Taxonomy" id="7764"/>
    <lineage>
        <taxon>Eukaryota</taxon>
        <taxon>Metazoa</taxon>
        <taxon>Chordata</taxon>
        <taxon>Craniata</taxon>
        <taxon>Vertebrata</taxon>
        <taxon>Cyclostomata</taxon>
        <taxon>Myxini</taxon>
        <taxon>Myxiniformes</taxon>
        <taxon>Myxinidae</taxon>
        <taxon>Eptatretinae</taxon>
        <taxon>Eptatretus</taxon>
    </lineage>
</organism>
<dbReference type="InterPro" id="IPR013594">
    <property type="entry name" value="Dynein_heavy_tail"/>
</dbReference>
<proteinExistence type="predicted"/>
<dbReference type="AlphaFoldDB" id="A0A8C4QEU2"/>
<protein>
    <recommendedName>
        <fullName evidence="1">Dynein heavy chain tail domain-containing protein</fullName>
    </recommendedName>
</protein>
<dbReference type="Ensembl" id="ENSEBUT00000014979.1">
    <property type="protein sequence ID" value="ENSEBUP00000014403.1"/>
    <property type="gene ID" value="ENSEBUG00000009079.1"/>
</dbReference>
<evidence type="ECO:0000313" key="2">
    <source>
        <dbReference type="Ensembl" id="ENSEBUP00000014403.1"/>
    </source>
</evidence>